<comment type="caution">
    <text evidence="1">The sequence shown here is derived from an EMBL/GenBank/DDBJ whole genome shotgun (WGS) entry which is preliminary data.</text>
</comment>
<dbReference type="RefSeq" id="WP_119874221.1">
    <property type="nucleotide sequence ID" value="NZ_QZDH01000033.1"/>
</dbReference>
<dbReference type="AlphaFoldDB" id="A0A419AUH3"/>
<evidence type="ECO:0000313" key="1">
    <source>
        <dbReference type="EMBL" id="RJL50246.1"/>
    </source>
</evidence>
<proteinExistence type="predicted"/>
<organism evidence="1 2">
    <name type="scientific">Pectobacterium carotovorum</name>
    <name type="common">Erwinia carotovora</name>
    <dbReference type="NCBI Taxonomy" id="554"/>
    <lineage>
        <taxon>Bacteria</taxon>
        <taxon>Pseudomonadati</taxon>
        <taxon>Pseudomonadota</taxon>
        <taxon>Gammaproteobacteria</taxon>
        <taxon>Enterobacterales</taxon>
        <taxon>Pectobacteriaceae</taxon>
        <taxon>Pectobacterium</taxon>
    </lineage>
</organism>
<protein>
    <submittedName>
        <fullName evidence="1">Uncharacterized protein</fullName>
    </submittedName>
</protein>
<gene>
    <name evidence="1" type="ORF">D5071_14630</name>
</gene>
<dbReference type="Proteomes" id="UP000283655">
    <property type="component" value="Unassembled WGS sequence"/>
</dbReference>
<evidence type="ECO:0000313" key="2">
    <source>
        <dbReference type="Proteomes" id="UP000283655"/>
    </source>
</evidence>
<name>A0A419AUH3_PECCA</name>
<reference evidence="1 2" key="1">
    <citation type="submission" date="2018-09" db="EMBL/GenBank/DDBJ databases">
        <title>Phylogenetic diversity of Pectobacterium and Dickeya strains causing blackleg disease of potato in Morocco.</title>
        <authorList>
            <person name="Oulghazi S."/>
            <person name="Moumni M."/>
            <person name="Faure D."/>
        </authorList>
    </citation>
    <scope>NUCLEOTIDE SEQUENCE [LARGE SCALE GENOMIC DNA]</scope>
    <source>
        <strain evidence="1 2">S1.15.11.2D</strain>
    </source>
</reference>
<sequence length="154" mass="17773">MSAFDYVNQHYGVNACVGRRVIAYGEPGTIVRDFGNYIGIVLDSDPHAAPECYHPTDSIEYGDVIDYTPPKINARQAKAKRNWQEYLDADYGHRDFAEWLGINTPRVDYDSSRGEWRMYRYGDYRDSSIYGEWCKTKKAAKASYKEALKKYRAA</sequence>
<accession>A0A419AUH3</accession>
<dbReference type="EMBL" id="QZDH01000033">
    <property type="protein sequence ID" value="RJL50246.1"/>
    <property type="molecule type" value="Genomic_DNA"/>
</dbReference>